<dbReference type="Pfam" id="PF01928">
    <property type="entry name" value="CYTH"/>
    <property type="match status" value="1"/>
</dbReference>
<name>A0A0D1X3Z6_9EURO</name>
<dbReference type="HOGENOM" id="CLU_057907_0_0_1"/>
<protein>
    <recommendedName>
        <fullName evidence="1">CYTH domain-containing protein</fullName>
    </recommendedName>
</protein>
<gene>
    <name evidence="2" type="ORF">PV11_04465</name>
</gene>
<dbReference type="PANTHER" id="PTHR14586">
    <property type="entry name" value="THIAMINE-TRIPHOSPHATASE"/>
    <property type="match status" value="1"/>
</dbReference>
<dbReference type="GO" id="GO:0000287">
    <property type="term" value="F:magnesium ion binding"/>
    <property type="evidence" value="ECO:0007669"/>
    <property type="project" value="TreeGrafter"/>
</dbReference>
<dbReference type="InterPro" id="IPR033469">
    <property type="entry name" value="CYTH-like_dom_sf"/>
</dbReference>
<dbReference type="InterPro" id="IPR039582">
    <property type="entry name" value="THTPA"/>
</dbReference>
<dbReference type="PANTHER" id="PTHR14586:SF1">
    <property type="entry name" value="THIAMINE-TRIPHOSPHATASE"/>
    <property type="match status" value="1"/>
</dbReference>
<dbReference type="SUPFAM" id="SSF55154">
    <property type="entry name" value="CYTH-like phosphatases"/>
    <property type="match status" value="1"/>
</dbReference>
<evidence type="ECO:0000313" key="3">
    <source>
        <dbReference type="Proteomes" id="UP000053599"/>
    </source>
</evidence>
<dbReference type="AlphaFoldDB" id="A0A0D1X3Z6"/>
<dbReference type="GO" id="GO:0042357">
    <property type="term" value="P:thiamine diphosphate metabolic process"/>
    <property type="evidence" value="ECO:0007669"/>
    <property type="project" value="TreeGrafter"/>
</dbReference>
<reference evidence="2 3" key="1">
    <citation type="submission" date="2015-01" db="EMBL/GenBank/DDBJ databases">
        <title>The Genome Sequence of Exophiala sideris CBS121828.</title>
        <authorList>
            <consortium name="The Broad Institute Genomics Platform"/>
            <person name="Cuomo C."/>
            <person name="de Hoog S."/>
            <person name="Gorbushina A."/>
            <person name="Stielow B."/>
            <person name="Teixiera M."/>
            <person name="Abouelleil A."/>
            <person name="Chapman S.B."/>
            <person name="Priest M."/>
            <person name="Young S.K."/>
            <person name="Wortman J."/>
            <person name="Nusbaum C."/>
            <person name="Birren B."/>
        </authorList>
    </citation>
    <scope>NUCLEOTIDE SEQUENCE [LARGE SCALE GENOMIC DNA]</scope>
    <source>
        <strain evidence="2 3">CBS 121828</strain>
    </source>
</reference>
<proteinExistence type="predicted"/>
<dbReference type="InterPro" id="IPR023577">
    <property type="entry name" value="CYTH_domain"/>
</dbReference>
<dbReference type="GO" id="GO:0050333">
    <property type="term" value="F:thiamine triphosphate phosphatase activity"/>
    <property type="evidence" value="ECO:0007669"/>
    <property type="project" value="InterPro"/>
</dbReference>
<evidence type="ECO:0000259" key="1">
    <source>
        <dbReference type="Pfam" id="PF01928"/>
    </source>
</evidence>
<organism evidence="2 3">
    <name type="scientific">Exophiala sideris</name>
    <dbReference type="NCBI Taxonomy" id="1016849"/>
    <lineage>
        <taxon>Eukaryota</taxon>
        <taxon>Fungi</taxon>
        <taxon>Dikarya</taxon>
        <taxon>Ascomycota</taxon>
        <taxon>Pezizomycotina</taxon>
        <taxon>Eurotiomycetes</taxon>
        <taxon>Chaetothyriomycetidae</taxon>
        <taxon>Chaetothyriales</taxon>
        <taxon>Herpotrichiellaceae</taxon>
        <taxon>Exophiala</taxon>
    </lineage>
</organism>
<evidence type="ECO:0000313" key="2">
    <source>
        <dbReference type="EMBL" id="KIV82346.1"/>
    </source>
</evidence>
<dbReference type="Proteomes" id="UP000053599">
    <property type="component" value="Unassembled WGS sequence"/>
</dbReference>
<sequence>MLLEVERKFCPVARALIACNAGSPPFRQFCPRPQRIFRDIYYDQDDVLRQAGIWVRMRGEQWEAKIKVGGDYKHSQFQEVKGISAVSAAMSKHLQDSRYQGAMRYQDLSPPLNTYNINPVAEYATIRDSWTVDDKYTIVIDTTDFGHTVGEVELEHNYPDLFQEDEKHVLLKQMDENIASFMRHYAWAFPAGECKGKLTAFFEWKMRRVRGIKRG</sequence>
<feature type="domain" description="CYTH" evidence="1">
    <location>
        <begin position="4"/>
        <end position="168"/>
    </location>
</feature>
<dbReference type="Gene3D" id="2.40.320.10">
    <property type="entry name" value="Hypothetical Protein Pfu-838710-001"/>
    <property type="match status" value="1"/>
</dbReference>
<accession>A0A0D1X3Z6</accession>
<dbReference type="EMBL" id="KN846952">
    <property type="protein sequence ID" value="KIV82346.1"/>
    <property type="molecule type" value="Genomic_DNA"/>
</dbReference>
<dbReference type="OrthoDB" id="442176at2759"/>
<dbReference type="STRING" id="1016849.A0A0D1X3Z6"/>